<name>A0ABN7XBJ0_GIGMA</name>
<comment type="caution">
    <text evidence="1">The sequence shown here is derived from an EMBL/GenBank/DDBJ whole genome shotgun (WGS) entry which is preliminary data.</text>
</comment>
<proteinExistence type="predicted"/>
<dbReference type="Proteomes" id="UP000789901">
    <property type="component" value="Unassembled WGS sequence"/>
</dbReference>
<sequence length="99" mass="11304">EDPLDFDFKELVLPNILNKASIGRWVGISYGFDVTEPNPFKNKILEKNDAIFPENLDTLNHIRFMEAISALAVLDAKFVIMGQRNNDPIIKLKKNDMTI</sequence>
<evidence type="ECO:0000313" key="2">
    <source>
        <dbReference type="Proteomes" id="UP000789901"/>
    </source>
</evidence>
<dbReference type="EMBL" id="CAJVQB010104670">
    <property type="protein sequence ID" value="CAG8851169.1"/>
    <property type="molecule type" value="Genomic_DNA"/>
</dbReference>
<feature type="non-terminal residue" evidence="1">
    <location>
        <position position="1"/>
    </location>
</feature>
<protein>
    <submittedName>
        <fullName evidence="1">32556_t:CDS:1</fullName>
    </submittedName>
</protein>
<organism evidence="1 2">
    <name type="scientific">Gigaspora margarita</name>
    <dbReference type="NCBI Taxonomy" id="4874"/>
    <lineage>
        <taxon>Eukaryota</taxon>
        <taxon>Fungi</taxon>
        <taxon>Fungi incertae sedis</taxon>
        <taxon>Mucoromycota</taxon>
        <taxon>Glomeromycotina</taxon>
        <taxon>Glomeromycetes</taxon>
        <taxon>Diversisporales</taxon>
        <taxon>Gigasporaceae</taxon>
        <taxon>Gigaspora</taxon>
    </lineage>
</organism>
<accession>A0ABN7XBJ0</accession>
<evidence type="ECO:0000313" key="1">
    <source>
        <dbReference type="EMBL" id="CAG8851169.1"/>
    </source>
</evidence>
<keyword evidence="2" id="KW-1185">Reference proteome</keyword>
<gene>
    <name evidence="1" type="ORF">GMARGA_LOCUS40594</name>
</gene>
<reference evidence="1 2" key="1">
    <citation type="submission" date="2021-06" db="EMBL/GenBank/DDBJ databases">
        <authorList>
            <person name="Kallberg Y."/>
            <person name="Tangrot J."/>
            <person name="Rosling A."/>
        </authorList>
    </citation>
    <scope>NUCLEOTIDE SEQUENCE [LARGE SCALE GENOMIC DNA]</scope>
    <source>
        <strain evidence="1 2">120-4 pot B 10/14</strain>
    </source>
</reference>